<dbReference type="Proteomes" id="UP001162834">
    <property type="component" value="Chromosome"/>
</dbReference>
<evidence type="ECO:0000256" key="1">
    <source>
        <dbReference type="ARBA" id="ARBA00011355"/>
    </source>
</evidence>
<keyword evidence="5" id="KW-1185">Reference proteome</keyword>
<organism evidence="4 5">
    <name type="scientific">Capillimicrobium parvum</name>
    <dbReference type="NCBI Taxonomy" id="2884022"/>
    <lineage>
        <taxon>Bacteria</taxon>
        <taxon>Bacillati</taxon>
        <taxon>Actinomycetota</taxon>
        <taxon>Thermoleophilia</taxon>
        <taxon>Solirubrobacterales</taxon>
        <taxon>Capillimicrobiaceae</taxon>
        <taxon>Capillimicrobium</taxon>
    </lineage>
</organism>
<keyword evidence="2" id="KW-0813">Transport</keyword>
<comment type="subunit">
    <text evidence="1">Heterodimer of an alpha and a beta subunit.</text>
</comment>
<evidence type="ECO:0000313" key="5">
    <source>
        <dbReference type="Proteomes" id="UP001162834"/>
    </source>
</evidence>
<dbReference type="PANTHER" id="PTHR21294">
    <property type="entry name" value="ELECTRON TRANSFER FLAVOPROTEIN BETA-SUBUNIT"/>
    <property type="match status" value="1"/>
</dbReference>
<dbReference type="SUPFAM" id="SSF52402">
    <property type="entry name" value="Adenine nucleotide alpha hydrolases-like"/>
    <property type="match status" value="1"/>
</dbReference>
<dbReference type="InterPro" id="IPR012255">
    <property type="entry name" value="ETF_b"/>
</dbReference>
<dbReference type="RefSeq" id="WP_259315707.1">
    <property type="nucleotide sequence ID" value="NZ_CP087164.1"/>
</dbReference>
<protein>
    <submittedName>
        <fullName evidence="4">Electron transfer flavoprotein subunit beta</fullName>
    </submittedName>
</protein>
<dbReference type="KEGG" id="sbae:DSM104329_02424"/>
<sequence length="98" mass="10174">MEELELPAPALVTVQTGANEPRYATLRAIKQAADKPREVVSAEDLGLDATALDAARGARVTALSPPQATGRAQMLEGDADDVAAAIVEIVRERIGAPA</sequence>
<reference evidence="4" key="1">
    <citation type="journal article" date="2022" name="Int. J. Syst. Evol. Microbiol.">
        <title>Pseudomonas aegrilactucae sp. nov. and Pseudomonas morbosilactucae sp. nov., pathogens causing bacterial rot of lettuce in Japan.</title>
        <authorList>
            <person name="Sawada H."/>
            <person name="Fujikawa T."/>
            <person name="Satou M."/>
        </authorList>
    </citation>
    <scope>NUCLEOTIDE SEQUENCE</scope>
    <source>
        <strain evidence="4">0166_1</strain>
    </source>
</reference>
<dbReference type="InterPro" id="IPR014729">
    <property type="entry name" value="Rossmann-like_a/b/a_fold"/>
</dbReference>
<dbReference type="PANTHER" id="PTHR21294:SF8">
    <property type="entry name" value="ELECTRON TRANSFER FLAVOPROTEIN SUBUNIT BETA"/>
    <property type="match status" value="1"/>
</dbReference>
<dbReference type="Gene3D" id="3.40.50.620">
    <property type="entry name" value="HUPs"/>
    <property type="match status" value="1"/>
</dbReference>
<evidence type="ECO:0000256" key="2">
    <source>
        <dbReference type="ARBA" id="ARBA00022448"/>
    </source>
</evidence>
<accession>A0A9E7C0Y5</accession>
<dbReference type="EMBL" id="CP087164">
    <property type="protein sequence ID" value="UGS36027.1"/>
    <property type="molecule type" value="Genomic_DNA"/>
</dbReference>
<evidence type="ECO:0000313" key="4">
    <source>
        <dbReference type="EMBL" id="UGS36027.1"/>
    </source>
</evidence>
<proteinExistence type="predicted"/>
<dbReference type="AlphaFoldDB" id="A0A9E7C0Y5"/>
<gene>
    <name evidence="4" type="primary">etfB_3</name>
    <name evidence="4" type="ORF">DSM104329_02424</name>
</gene>
<name>A0A9E7C0Y5_9ACTN</name>
<keyword evidence="3" id="KW-0249">Electron transport</keyword>
<evidence type="ECO:0000256" key="3">
    <source>
        <dbReference type="ARBA" id="ARBA00022982"/>
    </source>
</evidence>
<dbReference type="GO" id="GO:0009055">
    <property type="term" value="F:electron transfer activity"/>
    <property type="evidence" value="ECO:0007669"/>
    <property type="project" value="InterPro"/>
</dbReference>